<dbReference type="InterPro" id="IPR036271">
    <property type="entry name" value="Tet_transcr_reg_TetR-rel_C_sf"/>
</dbReference>
<dbReference type="Gene3D" id="1.10.357.10">
    <property type="entry name" value="Tetracycline Repressor, domain 2"/>
    <property type="match status" value="1"/>
</dbReference>
<proteinExistence type="predicted"/>
<reference evidence="4" key="1">
    <citation type="submission" date="2022-03" db="EMBL/GenBank/DDBJ databases">
        <title>Identification of a novel bacterium isolated from mangrove sediments.</title>
        <authorList>
            <person name="Pan X."/>
        </authorList>
    </citation>
    <scope>NUCLEOTIDE SEQUENCE</scope>
    <source>
        <strain evidence="4">B1949</strain>
    </source>
</reference>
<dbReference type="SUPFAM" id="SSF48498">
    <property type="entry name" value="Tetracyclin repressor-like, C-terminal domain"/>
    <property type="match status" value="1"/>
</dbReference>
<dbReference type="RefSeq" id="WP_244018588.1">
    <property type="nucleotide sequence ID" value="NZ_JALHLF010000019.1"/>
</dbReference>
<keyword evidence="5" id="KW-1185">Reference proteome</keyword>
<name>A0ABT0BBW9_9SPHN</name>
<protein>
    <submittedName>
        <fullName evidence="4">TetR family transcriptional regulator</fullName>
    </submittedName>
</protein>
<dbReference type="PANTHER" id="PTHR30055:SF235">
    <property type="entry name" value="TRANSCRIPTIONAL REGULATORY PROTEIN"/>
    <property type="match status" value="1"/>
</dbReference>
<dbReference type="PRINTS" id="PR00455">
    <property type="entry name" value="HTHTETR"/>
</dbReference>
<feature type="domain" description="HTH tetR-type" evidence="3">
    <location>
        <begin position="14"/>
        <end position="74"/>
    </location>
</feature>
<accession>A0ABT0BBW9</accession>
<evidence type="ECO:0000259" key="3">
    <source>
        <dbReference type="PROSITE" id="PS50977"/>
    </source>
</evidence>
<evidence type="ECO:0000256" key="2">
    <source>
        <dbReference type="PROSITE-ProRule" id="PRU00335"/>
    </source>
</evidence>
<dbReference type="Pfam" id="PF17920">
    <property type="entry name" value="TetR_C_16"/>
    <property type="match status" value="1"/>
</dbReference>
<dbReference type="Pfam" id="PF00440">
    <property type="entry name" value="TetR_N"/>
    <property type="match status" value="1"/>
</dbReference>
<keyword evidence="1 2" id="KW-0238">DNA-binding</keyword>
<comment type="caution">
    <text evidence="4">The sequence shown here is derived from an EMBL/GenBank/DDBJ whole genome shotgun (WGS) entry which is preliminary data.</text>
</comment>
<dbReference type="InterPro" id="IPR001647">
    <property type="entry name" value="HTH_TetR"/>
</dbReference>
<gene>
    <name evidence="4" type="ORF">MTR62_07555</name>
</gene>
<dbReference type="InterPro" id="IPR009057">
    <property type="entry name" value="Homeodomain-like_sf"/>
</dbReference>
<dbReference type="PANTHER" id="PTHR30055">
    <property type="entry name" value="HTH-TYPE TRANSCRIPTIONAL REGULATOR RUTR"/>
    <property type="match status" value="1"/>
</dbReference>
<organism evidence="4 5">
    <name type="scientific">Novosphingobium organovorum</name>
    <dbReference type="NCBI Taxonomy" id="2930092"/>
    <lineage>
        <taxon>Bacteria</taxon>
        <taxon>Pseudomonadati</taxon>
        <taxon>Pseudomonadota</taxon>
        <taxon>Alphaproteobacteria</taxon>
        <taxon>Sphingomonadales</taxon>
        <taxon>Sphingomonadaceae</taxon>
        <taxon>Novosphingobium</taxon>
    </lineage>
</organism>
<dbReference type="EMBL" id="JALHLF010000019">
    <property type="protein sequence ID" value="MCJ2182547.1"/>
    <property type="molecule type" value="Genomic_DNA"/>
</dbReference>
<sequence>MTTRERPARPRNAQATKDAIAKAARRLFVQQGYDRTGLREIAGAADVDPAMIARYFGSKRALFAQTVLPLLDAEILLTPDAGHWPQQVARLAVDPAPVHKRDIDPTGALLLSIASREVAPMIVEALGHNAVAPLARHLRAHAGPPAADADGREDGTLNAAFALAMLLGFDALYRIAPLDALRKADPDQLRDKLAAVLDAIVSPPAR</sequence>
<dbReference type="InterPro" id="IPR050109">
    <property type="entry name" value="HTH-type_TetR-like_transc_reg"/>
</dbReference>
<dbReference type="Proteomes" id="UP001162881">
    <property type="component" value="Unassembled WGS sequence"/>
</dbReference>
<evidence type="ECO:0000313" key="4">
    <source>
        <dbReference type="EMBL" id="MCJ2182547.1"/>
    </source>
</evidence>
<dbReference type="SUPFAM" id="SSF46689">
    <property type="entry name" value="Homeodomain-like"/>
    <property type="match status" value="1"/>
</dbReference>
<dbReference type="InterPro" id="IPR041678">
    <property type="entry name" value="TetR_C_16"/>
</dbReference>
<evidence type="ECO:0000256" key="1">
    <source>
        <dbReference type="ARBA" id="ARBA00023125"/>
    </source>
</evidence>
<dbReference type="PROSITE" id="PS50977">
    <property type="entry name" value="HTH_TETR_2"/>
    <property type="match status" value="1"/>
</dbReference>
<evidence type="ECO:0000313" key="5">
    <source>
        <dbReference type="Proteomes" id="UP001162881"/>
    </source>
</evidence>
<feature type="DNA-binding region" description="H-T-H motif" evidence="2">
    <location>
        <begin position="37"/>
        <end position="56"/>
    </location>
</feature>